<name>A0A917WZ77_9ACTN</name>
<dbReference type="Gene3D" id="3.20.20.80">
    <property type="entry name" value="Glycosidases"/>
    <property type="match status" value="1"/>
</dbReference>
<dbReference type="InterPro" id="IPR017853">
    <property type="entry name" value="GH"/>
</dbReference>
<feature type="domain" description="Glycoside hydrolase family 5" evidence="7">
    <location>
        <begin position="43"/>
        <end position="289"/>
    </location>
</feature>
<comment type="caution">
    <text evidence="8">The sequence shown here is derived from an EMBL/GenBank/DDBJ whole genome shotgun (WGS) entry which is preliminary data.</text>
</comment>
<organism evidence="8 9">
    <name type="scientific">Dactylosporangium sucinum</name>
    <dbReference type="NCBI Taxonomy" id="1424081"/>
    <lineage>
        <taxon>Bacteria</taxon>
        <taxon>Bacillati</taxon>
        <taxon>Actinomycetota</taxon>
        <taxon>Actinomycetes</taxon>
        <taxon>Micromonosporales</taxon>
        <taxon>Micromonosporaceae</taxon>
        <taxon>Dactylosporangium</taxon>
    </lineage>
</organism>
<dbReference type="EMBL" id="BMPI01000024">
    <property type="protein sequence ID" value="GGM42121.1"/>
    <property type="molecule type" value="Genomic_DNA"/>
</dbReference>
<dbReference type="PROSITE" id="PS00659">
    <property type="entry name" value="GLYCOSYL_HYDROL_F5"/>
    <property type="match status" value="1"/>
</dbReference>
<accession>A0A917WZ77</accession>
<evidence type="ECO:0000256" key="4">
    <source>
        <dbReference type="ARBA" id="ARBA00023295"/>
    </source>
</evidence>
<gene>
    <name evidence="8" type="ORF">GCM10007977_049570</name>
</gene>
<keyword evidence="6" id="KW-0732">Signal</keyword>
<reference evidence="8" key="1">
    <citation type="journal article" date="2014" name="Int. J. Syst. Evol. Microbiol.">
        <title>Complete genome sequence of Corynebacterium casei LMG S-19264T (=DSM 44701T), isolated from a smear-ripened cheese.</title>
        <authorList>
            <consortium name="US DOE Joint Genome Institute (JGI-PGF)"/>
            <person name="Walter F."/>
            <person name="Albersmeier A."/>
            <person name="Kalinowski J."/>
            <person name="Ruckert C."/>
        </authorList>
    </citation>
    <scope>NUCLEOTIDE SEQUENCE</scope>
    <source>
        <strain evidence="8">JCM 19831</strain>
    </source>
</reference>
<dbReference type="PANTHER" id="PTHR34142:SF1">
    <property type="entry name" value="GLYCOSIDE HYDROLASE FAMILY 5 DOMAIN-CONTAINING PROTEIN"/>
    <property type="match status" value="1"/>
</dbReference>
<feature type="signal peptide" evidence="6">
    <location>
        <begin position="1"/>
        <end position="29"/>
    </location>
</feature>
<protein>
    <recommendedName>
        <fullName evidence="2">cellulase</fullName>
        <ecNumber evidence="2">3.2.1.4</ecNumber>
    </recommendedName>
</protein>
<dbReference type="InterPro" id="IPR001547">
    <property type="entry name" value="Glyco_hydro_5"/>
</dbReference>
<sequence>MVMRLAVRVGFPALLLSLLGAAYVSPAPAYGATGIKAVGGRLVEASGDPLILRGVNHGYAFGKGPASVFDDIKSTGANAVRVSLSSGHKWDPTPPDEVASVIARCKAARLICVLDVHDTMGYGTEPGAATIAEATDYWLSLRKILLRQESYVIINIANEPSGHAVDADWVGATKEAIRRLRAAGLLHAIMADAPNWGNDSFHVMYDHAAEVFNSDPEHNVVFDVHMYGPFDTADKVSAYLDNFVRQRLPIVVGEFSQIHQYGDPDEDAIMAYCEAHGLGYLGWSWSGNSPEYHYLDVVSGFAPSRETVWGKRLIEGPNGLRATGREAGVYGGFWLAARR</sequence>
<comment type="catalytic activity">
    <reaction evidence="1">
        <text>Endohydrolysis of (1-&gt;4)-beta-D-glucosidic linkages in cellulose, lichenin and cereal beta-D-glucans.</text>
        <dbReference type="EC" id="3.2.1.4"/>
    </reaction>
</comment>
<dbReference type="GO" id="GO:0008810">
    <property type="term" value="F:cellulase activity"/>
    <property type="evidence" value="ECO:0007669"/>
    <property type="project" value="UniProtKB-EC"/>
</dbReference>
<evidence type="ECO:0000259" key="7">
    <source>
        <dbReference type="Pfam" id="PF00150"/>
    </source>
</evidence>
<evidence type="ECO:0000256" key="6">
    <source>
        <dbReference type="SAM" id="SignalP"/>
    </source>
</evidence>
<dbReference type="GO" id="GO:0009251">
    <property type="term" value="P:glucan catabolic process"/>
    <property type="evidence" value="ECO:0007669"/>
    <property type="project" value="TreeGrafter"/>
</dbReference>
<dbReference type="Proteomes" id="UP000642070">
    <property type="component" value="Unassembled WGS sequence"/>
</dbReference>
<proteinExistence type="inferred from homology"/>
<dbReference type="AlphaFoldDB" id="A0A917WZ77"/>
<evidence type="ECO:0000256" key="5">
    <source>
        <dbReference type="RuleBase" id="RU361153"/>
    </source>
</evidence>
<dbReference type="Pfam" id="PF00150">
    <property type="entry name" value="Cellulase"/>
    <property type="match status" value="1"/>
</dbReference>
<evidence type="ECO:0000256" key="2">
    <source>
        <dbReference type="ARBA" id="ARBA00012601"/>
    </source>
</evidence>
<feature type="chain" id="PRO_5039503818" description="cellulase" evidence="6">
    <location>
        <begin position="30"/>
        <end position="339"/>
    </location>
</feature>
<dbReference type="SUPFAM" id="SSF51445">
    <property type="entry name" value="(Trans)glycosidases"/>
    <property type="match status" value="1"/>
</dbReference>
<dbReference type="InterPro" id="IPR018087">
    <property type="entry name" value="Glyco_hydro_5_CS"/>
</dbReference>
<evidence type="ECO:0000256" key="1">
    <source>
        <dbReference type="ARBA" id="ARBA00000966"/>
    </source>
</evidence>
<dbReference type="EC" id="3.2.1.4" evidence="2"/>
<evidence type="ECO:0000313" key="9">
    <source>
        <dbReference type="Proteomes" id="UP000642070"/>
    </source>
</evidence>
<keyword evidence="9" id="KW-1185">Reference proteome</keyword>
<evidence type="ECO:0000313" key="8">
    <source>
        <dbReference type="EMBL" id="GGM42121.1"/>
    </source>
</evidence>
<keyword evidence="4 5" id="KW-0326">Glycosidase</keyword>
<keyword evidence="3 5" id="KW-0378">Hydrolase</keyword>
<reference evidence="8" key="2">
    <citation type="submission" date="2020-09" db="EMBL/GenBank/DDBJ databases">
        <authorList>
            <person name="Sun Q."/>
            <person name="Ohkuma M."/>
        </authorList>
    </citation>
    <scope>NUCLEOTIDE SEQUENCE</scope>
    <source>
        <strain evidence="8">JCM 19831</strain>
    </source>
</reference>
<dbReference type="PANTHER" id="PTHR34142">
    <property type="entry name" value="ENDO-BETA-1,4-GLUCANASE A"/>
    <property type="match status" value="1"/>
</dbReference>
<comment type="similarity">
    <text evidence="5">Belongs to the glycosyl hydrolase 5 (cellulase A) family.</text>
</comment>
<evidence type="ECO:0000256" key="3">
    <source>
        <dbReference type="ARBA" id="ARBA00022801"/>
    </source>
</evidence>